<dbReference type="AlphaFoldDB" id="A0A814G849"/>
<dbReference type="Proteomes" id="UP000663829">
    <property type="component" value="Unassembled WGS sequence"/>
</dbReference>
<dbReference type="EMBL" id="CAJNOQ010003095">
    <property type="protein sequence ID" value="CAF0995088.1"/>
    <property type="molecule type" value="Genomic_DNA"/>
</dbReference>
<evidence type="ECO:0000313" key="4">
    <source>
        <dbReference type="EMBL" id="CAF3766782.1"/>
    </source>
</evidence>
<gene>
    <name evidence="2" type="ORF">GPM918_LOCUS13457</name>
    <name evidence="1" type="ORF">OVA965_LOCUS8164</name>
    <name evidence="4" type="ORF">SRO942_LOCUS13457</name>
    <name evidence="3" type="ORF">TMI583_LOCUS8160</name>
</gene>
<dbReference type="Proteomes" id="UP000682733">
    <property type="component" value="Unassembled WGS sequence"/>
</dbReference>
<keyword evidence="5" id="KW-1185">Reference proteome</keyword>
<dbReference type="Proteomes" id="UP000677228">
    <property type="component" value="Unassembled WGS sequence"/>
</dbReference>
<name>A0A814G849_9BILA</name>
<accession>A0A814G849</accession>
<dbReference type="OrthoDB" id="9993481at2759"/>
<dbReference type="EMBL" id="CAJNOK010002711">
    <property type="protein sequence ID" value="CAF0871671.1"/>
    <property type="molecule type" value="Genomic_DNA"/>
</dbReference>
<evidence type="ECO:0000313" key="1">
    <source>
        <dbReference type="EMBL" id="CAF0871671.1"/>
    </source>
</evidence>
<dbReference type="EMBL" id="CAJOBC010003095">
    <property type="protein sequence ID" value="CAF3766782.1"/>
    <property type="molecule type" value="Genomic_DNA"/>
</dbReference>
<dbReference type="EMBL" id="CAJOBA010002712">
    <property type="protein sequence ID" value="CAF3656546.1"/>
    <property type="molecule type" value="Genomic_DNA"/>
</dbReference>
<organism evidence="2 5">
    <name type="scientific">Didymodactylos carnosus</name>
    <dbReference type="NCBI Taxonomy" id="1234261"/>
    <lineage>
        <taxon>Eukaryota</taxon>
        <taxon>Metazoa</taxon>
        <taxon>Spiralia</taxon>
        <taxon>Gnathifera</taxon>
        <taxon>Rotifera</taxon>
        <taxon>Eurotatoria</taxon>
        <taxon>Bdelloidea</taxon>
        <taxon>Philodinida</taxon>
        <taxon>Philodinidae</taxon>
        <taxon>Didymodactylos</taxon>
    </lineage>
</organism>
<proteinExistence type="predicted"/>
<evidence type="ECO:0000313" key="2">
    <source>
        <dbReference type="EMBL" id="CAF0995088.1"/>
    </source>
</evidence>
<dbReference type="Proteomes" id="UP000681722">
    <property type="component" value="Unassembled WGS sequence"/>
</dbReference>
<sequence>MSLNTHSSSKTYRPPTPLRTVNRLSMENRTNCRTSASSKTMIAGNQDRLNVLIESVKNSKNSSVQLLLQLYNRKRSLMELARRNEPKNQLYHCVQMELFQEQIFDSLSKIVSDMTLEKHQSKLPTSQCFNIENLVIAQKLSPIRPQTAKVILLRKNL</sequence>
<evidence type="ECO:0000313" key="3">
    <source>
        <dbReference type="EMBL" id="CAF3656546.1"/>
    </source>
</evidence>
<comment type="caution">
    <text evidence="2">The sequence shown here is derived from an EMBL/GenBank/DDBJ whole genome shotgun (WGS) entry which is preliminary data.</text>
</comment>
<reference evidence="2" key="1">
    <citation type="submission" date="2021-02" db="EMBL/GenBank/DDBJ databases">
        <authorList>
            <person name="Nowell W R."/>
        </authorList>
    </citation>
    <scope>NUCLEOTIDE SEQUENCE</scope>
</reference>
<evidence type="ECO:0000313" key="5">
    <source>
        <dbReference type="Proteomes" id="UP000663829"/>
    </source>
</evidence>
<protein>
    <submittedName>
        <fullName evidence="2">Uncharacterized protein</fullName>
    </submittedName>
</protein>